<evidence type="ECO:0000256" key="9">
    <source>
        <dbReference type="ARBA" id="ARBA00022840"/>
    </source>
</evidence>
<evidence type="ECO:0000256" key="6">
    <source>
        <dbReference type="ARBA" id="ARBA00022692"/>
    </source>
</evidence>
<feature type="compositionally biased region" description="Polar residues" evidence="12">
    <location>
        <begin position="662"/>
        <end position="688"/>
    </location>
</feature>
<dbReference type="GO" id="GO:0000160">
    <property type="term" value="P:phosphorelay signal transduction system"/>
    <property type="evidence" value="ECO:0007669"/>
    <property type="project" value="UniProtKB-KW"/>
</dbReference>
<dbReference type="EMBL" id="VNIQ01000005">
    <property type="protein sequence ID" value="TYQ03296.1"/>
    <property type="molecule type" value="Genomic_DNA"/>
</dbReference>
<feature type="region of interest" description="Disordered" evidence="12">
    <location>
        <begin position="629"/>
        <end position="776"/>
    </location>
</feature>
<comment type="caution">
    <text evidence="15">The sequence shown here is derived from an EMBL/GenBank/DDBJ whole genome shotgun (WGS) entry which is preliminary data.</text>
</comment>
<dbReference type="EC" id="2.7.13.3" evidence="3"/>
<evidence type="ECO:0000256" key="1">
    <source>
        <dbReference type="ARBA" id="ARBA00000085"/>
    </source>
</evidence>
<evidence type="ECO:0000313" key="15">
    <source>
        <dbReference type="EMBL" id="TYQ03296.1"/>
    </source>
</evidence>
<comment type="subcellular location">
    <subcellularLocation>
        <location evidence="2">Membrane</location>
    </subcellularLocation>
</comment>
<feature type="domain" description="HAMP" evidence="14">
    <location>
        <begin position="357"/>
        <end position="390"/>
    </location>
</feature>
<keyword evidence="4" id="KW-0597">Phosphoprotein</keyword>
<dbReference type="Gene3D" id="3.30.565.10">
    <property type="entry name" value="Histidine kinase-like ATPase, C-terminal domain"/>
    <property type="match status" value="1"/>
</dbReference>
<dbReference type="InterPro" id="IPR003594">
    <property type="entry name" value="HATPase_dom"/>
</dbReference>
<accession>A0A652YN50</accession>
<dbReference type="CDD" id="cd06225">
    <property type="entry name" value="HAMP"/>
    <property type="match status" value="1"/>
</dbReference>
<dbReference type="InterPro" id="IPR050980">
    <property type="entry name" value="2C_sensor_his_kinase"/>
</dbReference>
<keyword evidence="13" id="KW-0472">Membrane</keyword>
<keyword evidence="6 13" id="KW-0812">Transmembrane</keyword>
<evidence type="ECO:0000256" key="4">
    <source>
        <dbReference type="ARBA" id="ARBA00022553"/>
    </source>
</evidence>
<sequence length="940" mass="99867">MKHDAHTTSWWSIGEWRLGWKVVAVFAVPMLVAILLGALRIQGELSTAAKLTSSSERVLASPAALRLEEALDDLAVASSSGTELETATAATTAAMAEFAAAGRMFHTDGEIGDQVTRALENSQSIIDEVSAGAVAPARLVTRVNEASIDIWTIFADIMRDSPQPVMRQSGGEFSALWSARRAFADQRILFGSGRLDQQARTALVGVAGAELAALRGVVLPRDDSESSLNTVAAVNALRASAQGRVDEIGATVSTSPLSSQIDVGLQTSRDHYDTLANAASSKFAATVGTEANSARSAALRDTALVLGAVLAALVLALIISRSLVEPIRRLRFAALHAARRGLPEAIERIRAGEKVSDLEVPRVPVHTHEEIGQLARAVDDMHGQAITLAGEQATLRRQVNDMFETLSRRNKSLVEQQLGLIEQLEQDEDDPNRLENLFRLDHIAARMRRNSDNLLILSGTEGRRVRTAPIALADALRASVSGVEDYLRVELGQILSAVVSGQASADVVHLITELLDNALRYSPPETTVTIDAARTNDGSVLVEIADLGIGMSSAELLDANRRLSSGGEMSPDTARHMGLFVISRISRRYNISVRLRPSGSTSEHSGITAMVHLPVALLDAPRDNVVRTPMAPRVAPVRTASQVTVDRPESPAADAPAVSASGLPQRQPRNSQPRNSQPRNSQPRNISAVTLPPPVSGAPAAVVSQPHASALPAGNTLPRRTPGNSGVPGIGSTLATEPAATTPAGPETTATQPDTSVSAAREPAPRHLFGAPNPTNTAAFFSSRPRDSTPPRVGVFGADAPDATSETPPIASPIFARMVSEWLVDPTDDNSSAASGIIWTTEADEGWVAARASTDMPVTRISDSGLPMRDRGARLVPGTVGTTTATFRSGSHRKSTEPEYIRRGWSDYQSGVSRGRRHANSENTTSLHSTTHVQEDEGEQ</sequence>
<evidence type="ECO:0000256" key="5">
    <source>
        <dbReference type="ARBA" id="ARBA00022679"/>
    </source>
</evidence>
<feature type="compositionally biased region" description="Polar residues" evidence="12">
    <location>
        <begin position="921"/>
        <end position="932"/>
    </location>
</feature>
<dbReference type="PANTHER" id="PTHR44936:SF9">
    <property type="entry name" value="SENSOR PROTEIN CREC"/>
    <property type="match status" value="1"/>
</dbReference>
<feature type="compositionally biased region" description="Low complexity" evidence="12">
    <location>
        <begin position="697"/>
        <end position="706"/>
    </location>
</feature>
<dbReference type="GO" id="GO:0005524">
    <property type="term" value="F:ATP binding"/>
    <property type="evidence" value="ECO:0007669"/>
    <property type="project" value="UniProtKB-KW"/>
</dbReference>
<feature type="region of interest" description="Disordered" evidence="12">
    <location>
        <begin position="886"/>
        <end position="940"/>
    </location>
</feature>
<dbReference type="PANTHER" id="PTHR44936">
    <property type="entry name" value="SENSOR PROTEIN CREC"/>
    <property type="match status" value="1"/>
</dbReference>
<dbReference type="PROSITE" id="PS50885">
    <property type="entry name" value="HAMP"/>
    <property type="match status" value="1"/>
</dbReference>
<keyword evidence="11" id="KW-0902">Two-component regulatory system</keyword>
<dbReference type="Pfam" id="PF02518">
    <property type="entry name" value="HATPase_c"/>
    <property type="match status" value="1"/>
</dbReference>
<keyword evidence="8 15" id="KW-0418">Kinase</keyword>
<feature type="compositionally biased region" description="Low complexity" evidence="12">
    <location>
        <begin position="733"/>
        <end position="751"/>
    </location>
</feature>
<evidence type="ECO:0000256" key="8">
    <source>
        <dbReference type="ARBA" id="ARBA00022777"/>
    </source>
</evidence>
<evidence type="ECO:0000256" key="12">
    <source>
        <dbReference type="SAM" id="MobiDB-lite"/>
    </source>
</evidence>
<evidence type="ECO:0000256" key="11">
    <source>
        <dbReference type="ARBA" id="ARBA00023012"/>
    </source>
</evidence>
<keyword evidence="5" id="KW-0808">Transferase</keyword>
<dbReference type="SMART" id="SM00304">
    <property type="entry name" value="HAMP"/>
    <property type="match status" value="1"/>
</dbReference>
<dbReference type="SMART" id="SM00387">
    <property type="entry name" value="HATPase_c"/>
    <property type="match status" value="1"/>
</dbReference>
<organism evidence="15">
    <name type="scientific">Nocardia globerula</name>
    <dbReference type="NCBI Taxonomy" id="1818"/>
    <lineage>
        <taxon>Bacteria</taxon>
        <taxon>Bacillati</taxon>
        <taxon>Actinomycetota</taxon>
        <taxon>Actinomycetes</taxon>
        <taxon>Mycobacteriales</taxon>
        <taxon>Nocardiaceae</taxon>
        <taxon>Nocardia</taxon>
    </lineage>
</organism>
<dbReference type="Gene3D" id="6.10.340.10">
    <property type="match status" value="1"/>
</dbReference>
<dbReference type="Pfam" id="PF00672">
    <property type="entry name" value="HAMP"/>
    <property type="match status" value="1"/>
</dbReference>
<feature type="compositionally biased region" description="Low complexity" evidence="12">
    <location>
        <begin position="650"/>
        <end position="661"/>
    </location>
</feature>
<dbReference type="SUPFAM" id="SSF55874">
    <property type="entry name" value="ATPase domain of HSP90 chaperone/DNA topoisomerase II/histidine kinase"/>
    <property type="match status" value="1"/>
</dbReference>
<evidence type="ECO:0000259" key="14">
    <source>
        <dbReference type="PROSITE" id="PS50885"/>
    </source>
</evidence>
<proteinExistence type="predicted"/>
<feature type="transmembrane region" description="Helical" evidence="13">
    <location>
        <begin position="20"/>
        <end position="41"/>
    </location>
</feature>
<feature type="compositionally biased region" description="Basic and acidic residues" evidence="12">
    <location>
        <begin position="894"/>
        <end position="905"/>
    </location>
</feature>
<keyword evidence="10 13" id="KW-1133">Transmembrane helix</keyword>
<evidence type="ECO:0000256" key="7">
    <source>
        <dbReference type="ARBA" id="ARBA00022741"/>
    </source>
</evidence>
<dbReference type="GO" id="GO:0004673">
    <property type="term" value="F:protein histidine kinase activity"/>
    <property type="evidence" value="ECO:0007669"/>
    <property type="project" value="UniProtKB-EC"/>
</dbReference>
<name>A0A652YN50_NOCGL</name>
<comment type="catalytic activity">
    <reaction evidence="1">
        <text>ATP + protein L-histidine = ADP + protein N-phospho-L-histidine.</text>
        <dbReference type="EC" id="2.7.13.3"/>
    </reaction>
</comment>
<gene>
    <name evidence="15" type="ORF">FNL38_105446</name>
</gene>
<evidence type="ECO:0000256" key="2">
    <source>
        <dbReference type="ARBA" id="ARBA00004370"/>
    </source>
</evidence>
<keyword evidence="7" id="KW-0547">Nucleotide-binding</keyword>
<dbReference type="InterPro" id="IPR036890">
    <property type="entry name" value="HATPase_C_sf"/>
</dbReference>
<reference evidence="15" key="1">
    <citation type="submission" date="2019-07" db="EMBL/GenBank/DDBJ databases">
        <title>Genomic Encyclopedia of Type Strains, Phase IV (KMG-IV): sequencing the most valuable type-strain genomes for metagenomic binning, comparative biology and taxonomic classification.</title>
        <authorList>
            <person name="Goeker M."/>
        </authorList>
    </citation>
    <scope>NUCLEOTIDE SEQUENCE</scope>
    <source>
        <strain evidence="15">DSM 44596</strain>
    </source>
</reference>
<feature type="transmembrane region" description="Helical" evidence="13">
    <location>
        <begin position="303"/>
        <end position="324"/>
    </location>
</feature>
<dbReference type="AlphaFoldDB" id="A0A652YN50"/>
<dbReference type="InterPro" id="IPR003660">
    <property type="entry name" value="HAMP_dom"/>
</dbReference>
<keyword evidence="9" id="KW-0067">ATP-binding</keyword>
<evidence type="ECO:0000256" key="13">
    <source>
        <dbReference type="SAM" id="Phobius"/>
    </source>
</evidence>
<evidence type="ECO:0000256" key="10">
    <source>
        <dbReference type="ARBA" id="ARBA00022989"/>
    </source>
</evidence>
<protein>
    <recommendedName>
        <fullName evidence="3">histidine kinase</fullName>
        <ecNumber evidence="3">2.7.13.3</ecNumber>
    </recommendedName>
</protein>
<dbReference type="GO" id="GO:0016020">
    <property type="term" value="C:membrane"/>
    <property type="evidence" value="ECO:0007669"/>
    <property type="project" value="UniProtKB-SubCell"/>
</dbReference>
<evidence type="ECO:0000256" key="3">
    <source>
        <dbReference type="ARBA" id="ARBA00012438"/>
    </source>
</evidence>